<evidence type="ECO:0000256" key="4">
    <source>
        <dbReference type="ARBA" id="ARBA00022679"/>
    </source>
</evidence>
<dbReference type="Gene3D" id="3.30.950.10">
    <property type="entry name" value="Methyltransferase, Cobalt-precorrin-4 Transmethylase, Domain 2"/>
    <property type="match status" value="1"/>
</dbReference>
<keyword evidence="5" id="KW-0949">S-adenosyl-L-methionine</keyword>
<evidence type="ECO:0000256" key="1">
    <source>
        <dbReference type="ARBA" id="ARBA00005879"/>
    </source>
</evidence>
<organism evidence="10 11">
    <name type="scientific">Sphingobacterium paludis</name>
    <dbReference type="NCBI Taxonomy" id="1476465"/>
    <lineage>
        <taxon>Bacteria</taxon>
        <taxon>Pseudomonadati</taxon>
        <taxon>Bacteroidota</taxon>
        <taxon>Sphingobacteriia</taxon>
        <taxon>Sphingobacteriales</taxon>
        <taxon>Sphingobacteriaceae</taxon>
        <taxon>Sphingobacterium</taxon>
    </lineage>
</organism>
<evidence type="ECO:0000313" key="10">
    <source>
        <dbReference type="EMBL" id="TDS10250.1"/>
    </source>
</evidence>
<dbReference type="InterPro" id="IPR000878">
    <property type="entry name" value="4pyrrol_Mease"/>
</dbReference>
<dbReference type="PROSITE" id="PS00840">
    <property type="entry name" value="SUMT_2"/>
    <property type="match status" value="1"/>
</dbReference>
<dbReference type="InterPro" id="IPR014777">
    <property type="entry name" value="4pyrrole_Mease_sub1"/>
</dbReference>
<reference evidence="10 11" key="1">
    <citation type="submission" date="2019-03" db="EMBL/GenBank/DDBJ databases">
        <title>Genomic Encyclopedia of Type Strains, Phase III (KMG-III): the genomes of soil and plant-associated and newly described type strains.</title>
        <authorList>
            <person name="Whitman W."/>
        </authorList>
    </citation>
    <scope>NUCLEOTIDE SEQUENCE [LARGE SCALE GENOMIC DNA]</scope>
    <source>
        <strain evidence="10 11">CGMCC 1.12801</strain>
    </source>
</reference>
<dbReference type="PANTHER" id="PTHR45790">
    <property type="entry name" value="SIROHEME SYNTHASE-RELATED"/>
    <property type="match status" value="1"/>
</dbReference>
<proteinExistence type="inferred from homology"/>
<dbReference type="GO" id="GO:0019354">
    <property type="term" value="P:siroheme biosynthetic process"/>
    <property type="evidence" value="ECO:0007669"/>
    <property type="project" value="InterPro"/>
</dbReference>
<comment type="caution">
    <text evidence="10">The sequence shown here is derived from an EMBL/GenBank/DDBJ whole genome shotgun (WGS) entry which is preliminary data.</text>
</comment>
<keyword evidence="4 8" id="KW-0808">Transferase</keyword>
<dbReference type="NCBIfam" id="NF004790">
    <property type="entry name" value="PRK06136.1"/>
    <property type="match status" value="1"/>
</dbReference>
<evidence type="ECO:0000256" key="5">
    <source>
        <dbReference type="ARBA" id="ARBA00022691"/>
    </source>
</evidence>
<dbReference type="PROSITE" id="PS00839">
    <property type="entry name" value="SUMT_1"/>
    <property type="match status" value="1"/>
</dbReference>
<dbReference type="CDD" id="cd11642">
    <property type="entry name" value="SUMT"/>
    <property type="match status" value="1"/>
</dbReference>
<dbReference type="EC" id="2.1.1.107" evidence="2"/>
<keyword evidence="11" id="KW-1185">Reference proteome</keyword>
<dbReference type="InterPro" id="IPR003043">
    <property type="entry name" value="Uropor_MeTrfase_CS"/>
</dbReference>
<dbReference type="NCBIfam" id="TIGR01469">
    <property type="entry name" value="cobA_cysG_Cterm"/>
    <property type="match status" value="1"/>
</dbReference>
<dbReference type="EMBL" id="SNZV01000009">
    <property type="protein sequence ID" value="TDS10250.1"/>
    <property type="molecule type" value="Genomic_DNA"/>
</dbReference>
<comment type="pathway">
    <text evidence="7">Porphyrin-containing compound metabolism; siroheme biosynthesis; precorrin-2 from uroporphyrinogen III: step 1/1.</text>
</comment>
<dbReference type="GO" id="GO:0032259">
    <property type="term" value="P:methylation"/>
    <property type="evidence" value="ECO:0007669"/>
    <property type="project" value="UniProtKB-KW"/>
</dbReference>
<dbReference type="InterPro" id="IPR050161">
    <property type="entry name" value="Siro_Cobalamin_biosynth"/>
</dbReference>
<sequence>MIDAQNKLFIVGSGPGDPELLTIKAYKAIKNAQVILFDNLINDDLLHLAPKECITCYVGKKPYGEYVGQENINELIVSFCSKFQRVVRLKGGDPYIFGRGFEEWLTARAYGIDVEYIPGISSMQGAGMNAIPLTHRDVSEGVWAMTGMKRDGSFATDLSLAVRSKSTVVIYMGMRKLHEIARAYVLYGKGDMPVAVIQNASLPQQRVVQGAIRDLAKICEQDNVCHPAIIVIGEVVNMRYAQGITAVQQYVI</sequence>
<dbReference type="InterPro" id="IPR035996">
    <property type="entry name" value="4pyrrol_Methylase_sf"/>
</dbReference>
<evidence type="ECO:0000256" key="6">
    <source>
        <dbReference type="ARBA" id="ARBA00023244"/>
    </source>
</evidence>
<dbReference type="Pfam" id="PF00590">
    <property type="entry name" value="TP_methylase"/>
    <property type="match status" value="1"/>
</dbReference>
<dbReference type="AlphaFoldDB" id="A0A4V3E0X8"/>
<name>A0A4V3E0X8_9SPHI</name>
<dbReference type="InterPro" id="IPR014776">
    <property type="entry name" value="4pyrrole_Mease_sub2"/>
</dbReference>
<evidence type="ECO:0000256" key="7">
    <source>
        <dbReference type="ARBA" id="ARBA00025705"/>
    </source>
</evidence>
<feature type="domain" description="Tetrapyrrole methylase" evidence="9">
    <location>
        <begin position="7"/>
        <end position="215"/>
    </location>
</feature>
<evidence type="ECO:0000256" key="2">
    <source>
        <dbReference type="ARBA" id="ARBA00012162"/>
    </source>
</evidence>
<dbReference type="FunFam" id="3.40.1010.10:FF:000001">
    <property type="entry name" value="Siroheme synthase"/>
    <property type="match status" value="1"/>
</dbReference>
<evidence type="ECO:0000259" key="9">
    <source>
        <dbReference type="Pfam" id="PF00590"/>
    </source>
</evidence>
<protein>
    <recommendedName>
        <fullName evidence="2">uroporphyrinogen-III C-methyltransferase</fullName>
        <ecNumber evidence="2">2.1.1.107</ecNumber>
    </recommendedName>
</protein>
<dbReference type="SUPFAM" id="SSF53790">
    <property type="entry name" value="Tetrapyrrole methylase"/>
    <property type="match status" value="1"/>
</dbReference>
<dbReference type="GO" id="GO:0004851">
    <property type="term" value="F:uroporphyrin-III C-methyltransferase activity"/>
    <property type="evidence" value="ECO:0007669"/>
    <property type="project" value="UniProtKB-EC"/>
</dbReference>
<evidence type="ECO:0000256" key="3">
    <source>
        <dbReference type="ARBA" id="ARBA00022603"/>
    </source>
</evidence>
<dbReference type="RefSeq" id="WP_133641595.1">
    <property type="nucleotide sequence ID" value="NZ_SNZV01000009.1"/>
</dbReference>
<gene>
    <name evidence="10" type="ORF">B0I21_10915</name>
</gene>
<accession>A0A4V3E0X8</accession>
<dbReference type="PANTHER" id="PTHR45790:SF3">
    <property type="entry name" value="S-ADENOSYL-L-METHIONINE-DEPENDENT UROPORPHYRINOGEN III METHYLTRANSFERASE, CHLOROPLASTIC"/>
    <property type="match status" value="1"/>
</dbReference>
<keyword evidence="6" id="KW-0627">Porphyrin biosynthesis</keyword>
<keyword evidence="3 8" id="KW-0489">Methyltransferase</keyword>
<dbReference type="OrthoDB" id="9815856at2"/>
<dbReference type="Proteomes" id="UP000294752">
    <property type="component" value="Unassembled WGS sequence"/>
</dbReference>
<comment type="similarity">
    <text evidence="1 8">Belongs to the precorrin methyltransferase family.</text>
</comment>
<evidence type="ECO:0000256" key="8">
    <source>
        <dbReference type="RuleBase" id="RU003960"/>
    </source>
</evidence>
<dbReference type="Gene3D" id="3.40.1010.10">
    <property type="entry name" value="Cobalt-precorrin-4 Transmethylase, Domain 1"/>
    <property type="match status" value="1"/>
</dbReference>
<evidence type="ECO:0000313" key="11">
    <source>
        <dbReference type="Proteomes" id="UP000294752"/>
    </source>
</evidence>
<dbReference type="InterPro" id="IPR006366">
    <property type="entry name" value="CobA/CysG_C"/>
</dbReference>